<feature type="signal peptide" evidence="1">
    <location>
        <begin position="1"/>
        <end position="22"/>
    </location>
</feature>
<accession>A0A2N8HEP0</accession>
<dbReference type="Proteomes" id="UP000236000">
    <property type="component" value="Unassembled WGS sequence"/>
</dbReference>
<evidence type="ECO:0008006" key="4">
    <source>
        <dbReference type="Google" id="ProtNLM"/>
    </source>
</evidence>
<evidence type="ECO:0000313" key="2">
    <source>
        <dbReference type="EMBL" id="PNC18600.1"/>
    </source>
</evidence>
<evidence type="ECO:0000313" key="3">
    <source>
        <dbReference type="Proteomes" id="UP000236000"/>
    </source>
</evidence>
<dbReference type="AlphaFoldDB" id="A0A2N8HEP0"/>
<evidence type="ECO:0000256" key="1">
    <source>
        <dbReference type="SAM" id="SignalP"/>
    </source>
</evidence>
<gene>
    <name evidence="2" type="ORF">CXU22_04645</name>
</gene>
<dbReference type="InterPro" id="IPR013424">
    <property type="entry name" value="Ice-binding_C"/>
</dbReference>
<organism evidence="2 3">
    <name type="scientific">Akkermansia muciniphila</name>
    <dbReference type="NCBI Taxonomy" id="239935"/>
    <lineage>
        <taxon>Bacteria</taxon>
        <taxon>Pseudomonadati</taxon>
        <taxon>Verrucomicrobiota</taxon>
        <taxon>Verrucomicrobiia</taxon>
        <taxon>Verrucomicrobiales</taxon>
        <taxon>Akkermansiaceae</taxon>
        <taxon>Akkermansia</taxon>
    </lineage>
</organism>
<feature type="chain" id="PRO_5014886265" description="PEP-CTERM protein-sorting domain-containing protein" evidence="1">
    <location>
        <begin position="23"/>
        <end position="223"/>
    </location>
</feature>
<keyword evidence="1" id="KW-0732">Signal</keyword>
<protein>
    <recommendedName>
        <fullName evidence="4">PEP-CTERM protein-sorting domain-containing protein</fullName>
    </recommendedName>
</protein>
<sequence>MMKHSFLLCAAAGLILTGAASATTLSVYNENDYGDAPITPIFDASGHSLENGSAMLGHLTSSTWSFDLVNGSIQWSRNNTPVDQLTYSQMVEIRQSFASSLSSVSPEYPGTITSNGQFSLSGTITSGLEGKPIVLLITSADSPAEFSMVAFRNVTTGELALYPGVVGDDMQFFFGSQEEAAAEGYDWYATPLLGDDFNLVVPEPATATLSLLGLAALMMRRRR</sequence>
<reference evidence="2 3" key="1">
    <citation type="journal article" date="2017" name="BMC Genomics">
        <title>Genome sequencing of 39 Akkermansia muciniphila isolates reveals its population structure, genomic and functional diverisity, and global distribution in mammalian gut microbiotas.</title>
        <authorList>
            <person name="Guo X."/>
            <person name="Li S."/>
            <person name="Zhang J."/>
            <person name="Wu F."/>
            <person name="Li X."/>
            <person name="Wu D."/>
            <person name="Zhang M."/>
            <person name="Ou Z."/>
            <person name="Jie Z."/>
            <person name="Yan Q."/>
            <person name="Li P."/>
            <person name="Yi J."/>
            <person name="Peng Y."/>
        </authorList>
    </citation>
    <scope>NUCLEOTIDE SEQUENCE [LARGE SCALE GENOMIC DNA]</scope>
    <source>
        <strain evidence="2 3">GP24</strain>
    </source>
</reference>
<dbReference type="RefSeq" id="WP_102713049.1">
    <property type="nucleotide sequence ID" value="NZ_PJKA01000007.1"/>
</dbReference>
<comment type="caution">
    <text evidence="2">The sequence shown here is derived from an EMBL/GenBank/DDBJ whole genome shotgun (WGS) entry which is preliminary data.</text>
</comment>
<dbReference type="NCBIfam" id="TIGR02595">
    <property type="entry name" value="PEP_CTERM"/>
    <property type="match status" value="1"/>
</dbReference>
<dbReference type="OrthoDB" id="9920521at2"/>
<dbReference type="EMBL" id="PJKA01000007">
    <property type="protein sequence ID" value="PNC18600.1"/>
    <property type="molecule type" value="Genomic_DNA"/>
</dbReference>
<name>A0A2N8HEP0_9BACT</name>
<proteinExistence type="predicted"/>